<evidence type="ECO:0000256" key="5">
    <source>
        <dbReference type="ARBA" id="ARBA00022960"/>
    </source>
</evidence>
<dbReference type="Gene3D" id="3.40.1190.10">
    <property type="entry name" value="Mur-like, catalytic domain"/>
    <property type="match status" value="1"/>
</dbReference>
<dbReference type="Pfam" id="PF01225">
    <property type="entry name" value="Mur_ligase"/>
    <property type="match status" value="1"/>
</dbReference>
<dbReference type="InterPro" id="IPR036565">
    <property type="entry name" value="Mur-like_cat_sf"/>
</dbReference>
<keyword evidence="6" id="KW-0573">Peptidoglycan synthesis</keyword>
<evidence type="ECO:0000313" key="12">
    <source>
        <dbReference type="EMBL" id="AKD58011.1"/>
    </source>
</evidence>
<evidence type="ECO:0000313" key="13">
    <source>
        <dbReference type="Proteomes" id="UP000033054"/>
    </source>
</evidence>
<evidence type="ECO:0000256" key="2">
    <source>
        <dbReference type="ARBA" id="ARBA00022618"/>
    </source>
</evidence>
<dbReference type="SUPFAM" id="SSF53244">
    <property type="entry name" value="MurD-like peptide ligases, peptide-binding domain"/>
    <property type="match status" value="1"/>
</dbReference>
<dbReference type="Proteomes" id="UP000033054">
    <property type="component" value="Chromosome"/>
</dbReference>
<dbReference type="OrthoDB" id="9804126at2"/>
<evidence type="ECO:0000259" key="11">
    <source>
        <dbReference type="Pfam" id="PF08245"/>
    </source>
</evidence>
<dbReference type="Gene3D" id="3.90.190.20">
    <property type="entry name" value="Mur ligase, C-terminal domain"/>
    <property type="match status" value="1"/>
</dbReference>
<dbReference type="GO" id="GO:0051301">
    <property type="term" value="P:cell division"/>
    <property type="evidence" value="ECO:0007669"/>
    <property type="project" value="UniProtKB-KW"/>
</dbReference>
<dbReference type="SUPFAM" id="SSF53623">
    <property type="entry name" value="MurD-like peptide ligases, catalytic domain"/>
    <property type="match status" value="1"/>
</dbReference>
<evidence type="ECO:0000256" key="1">
    <source>
        <dbReference type="ARBA" id="ARBA00022598"/>
    </source>
</evidence>
<dbReference type="EMBL" id="CP010429">
    <property type="protein sequence ID" value="AKD58011.1"/>
    <property type="molecule type" value="Genomic_DNA"/>
</dbReference>
<dbReference type="Pfam" id="PF02875">
    <property type="entry name" value="Mur_ligase_C"/>
    <property type="match status" value="1"/>
</dbReference>
<protein>
    <submittedName>
        <fullName evidence="12">Peptidoglycan synthetase</fullName>
    </submittedName>
</protein>
<dbReference type="PANTHER" id="PTHR43445:SF5">
    <property type="entry name" value="UDP-N-ACETYLMURAMATE--L-ALANYL-GAMMA-D-GLUTAMYL-MESO-2,6-DIAMINOHEPTANDIOATE LIGASE"/>
    <property type="match status" value="1"/>
</dbReference>
<organism evidence="12 13">
    <name type="scientific">Spirosoma radiotolerans</name>
    <dbReference type="NCBI Taxonomy" id="1379870"/>
    <lineage>
        <taxon>Bacteria</taxon>
        <taxon>Pseudomonadati</taxon>
        <taxon>Bacteroidota</taxon>
        <taxon>Cytophagia</taxon>
        <taxon>Cytophagales</taxon>
        <taxon>Cytophagaceae</taxon>
        <taxon>Spirosoma</taxon>
    </lineage>
</organism>
<dbReference type="RefSeq" id="WP_046578380.1">
    <property type="nucleotide sequence ID" value="NZ_CP010429.1"/>
</dbReference>
<keyword evidence="2" id="KW-0132">Cell division</keyword>
<keyword evidence="4" id="KW-0067">ATP-binding</keyword>
<dbReference type="GO" id="GO:0016881">
    <property type="term" value="F:acid-amino acid ligase activity"/>
    <property type="evidence" value="ECO:0007669"/>
    <property type="project" value="InterPro"/>
</dbReference>
<dbReference type="KEGG" id="srd:SD10_26995"/>
<dbReference type="SUPFAM" id="SSF51984">
    <property type="entry name" value="MurCD N-terminal domain"/>
    <property type="match status" value="1"/>
</dbReference>
<evidence type="ECO:0000259" key="9">
    <source>
        <dbReference type="Pfam" id="PF01225"/>
    </source>
</evidence>
<dbReference type="HOGENOM" id="CLU_028104_0_2_10"/>
<dbReference type="InterPro" id="IPR036615">
    <property type="entry name" value="Mur_ligase_C_dom_sf"/>
</dbReference>
<keyword evidence="3" id="KW-0547">Nucleotide-binding</keyword>
<dbReference type="PATRIC" id="fig|1379870.5.peg.5827"/>
<dbReference type="Gene3D" id="3.40.50.720">
    <property type="entry name" value="NAD(P)-binding Rossmann-like Domain"/>
    <property type="match status" value="1"/>
</dbReference>
<evidence type="ECO:0000259" key="10">
    <source>
        <dbReference type="Pfam" id="PF02875"/>
    </source>
</evidence>
<feature type="domain" description="Mur ligase C-terminal" evidence="10">
    <location>
        <begin position="310"/>
        <end position="438"/>
    </location>
</feature>
<gene>
    <name evidence="12" type="ORF">SD10_26995</name>
</gene>
<dbReference type="PANTHER" id="PTHR43445">
    <property type="entry name" value="UDP-N-ACETYLMURAMATE--L-ALANINE LIGASE-RELATED"/>
    <property type="match status" value="1"/>
</dbReference>
<dbReference type="GO" id="GO:0009252">
    <property type="term" value="P:peptidoglycan biosynthetic process"/>
    <property type="evidence" value="ECO:0007669"/>
    <property type="project" value="UniProtKB-KW"/>
</dbReference>
<evidence type="ECO:0000256" key="4">
    <source>
        <dbReference type="ARBA" id="ARBA00022840"/>
    </source>
</evidence>
<proteinExistence type="predicted"/>
<keyword evidence="1" id="KW-0436">Ligase</keyword>
<dbReference type="GO" id="GO:0005524">
    <property type="term" value="F:ATP binding"/>
    <property type="evidence" value="ECO:0007669"/>
    <property type="project" value="UniProtKB-KW"/>
</dbReference>
<dbReference type="GO" id="GO:0008360">
    <property type="term" value="P:regulation of cell shape"/>
    <property type="evidence" value="ECO:0007669"/>
    <property type="project" value="UniProtKB-KW"/>
</dbReference>
<dbReference type="InterPro" id="IPR004101">
    <property type="entry name" value="Mur_ligase_C"/>
</dbReference>
<keyword evidence="7" id="KW-0131">Cell cycle</keyword>
<feature type="domain" description="Mur ligase N-terminal catalytic" evidence="9">
    <location>
        <begin position="5"/>
        <end position="105"/>
    </location>
</feature>
<sequence length="450" mass="50037">MSQVIHFISIGGSAMHNLALALQQQGCTITGSDDEIYEPSRSRLQQHGLLPSETGWFPDKITAQLDAVIVGMHARKDNPELVKAMELGLPIYSYPEFMYQQSRQKQRVVIAGSHGKTTITALILHVLKYHKRKFDYLVGEQIEGFETMAQLTPDAPIIILEGDEYPSSPIDARPKFLHYQPHIALISGIAWDHVNIYPTWDEYVDAFELLAEAMPKAGILIFDESDDMLDVIGQKERTDITKIPYLPHPATIVNGQTVLLTKKGSKVPVQIFGQHNLKNIAGAMTLCDRIGITEEQFYEAIPTFKNVALRLEKLAESDQRIIYRDFAHSPAKVEATTEAVKHQYSDRKLMAVVELHTFSSLNKAFLEQYKGTLEAADAGVVYVDKKALEGNPDAITANEVLLGFDKPGLSVLTTPDELQSFLTKHHNSADVLLLMSSGDFGGLNLKALVN</sequence>
<reference evidence="12 13" key="1">
    <citation type="journal article" date="2014" name="Curr. Microbiol.">
        <title>Spirosoma radiotolerans sp. nov., a gamma-radiation-resistant bacterium isolated from gamma ray-irradiated soil.</title>
        <authorList>
            <person name="Lee J.J."/>
            <person name="Srinivasan S."/>
            <person name="Lim S."/>
            <person name="Joe M."/>
            <person name="Im S."/>
            <person name="Bae S.I."/>
            <person name="Park K.R."/>
            <person name="Han J.H."/>
            <person name="Park S.H."/>
            <person name="Joo B.M."/>
            <person name="Park S.J."/>
            <person name="Kim M.K."/>
        </authorList>
    </citation>
    <scope>NUCLEOTIDE SEQUENCE [LARGE SCALE GENOMIC DNA]</scope>
    <source>
        <strain evidence="12 13">DG5A</strain>
    </source>
</reference>
<accession>A0A0E3VAF4</accession>
<evidence type="ECO:0000256" key="8">
    <source>
        <dbReference type="ARBA" id="ARBA00023316"/>
    </source>
</evidence>
<evidence type="ECO:0000256" key="3">
    <source>
        <dbReference type="ARBA" id="ARBA00022741"/>
    </source>
</evidence>
<keyword evidence="5" id="KW-0133">Cell shape</keyword>
<feature type="domain" description="Mur ligase central" evidence="11">
    <location>
        <begin position="110"/>
        <end position="286"/>
    </location>
</feature>
<keyword evidence="8" id="KW-0961">Cell wall biogenesis/degradation</keyword>
<name>A0A0E3VAF4_9BACT</name>
<evidence type="ECO:0000256" key="6">
    <source>
        <dbReference type="ARBA" id="ARBA00022984"/>
    </source>
</evidence>
<dbReference type="InterPro" id="IPR050061">
    <property type="entry name" value="MurCDEF_pg_biosynth"/>
</dbReference>
<dbReference type="GO" id="GO:0071555">
    <property type="term" value="P:cell wall organization"/>
    <property type="evidence" value="ECO:0007669"/>
    <property type="project" value="UniProtKB-KW"/>
</dbReference>
<dbReference type="STRING" id="1379870.SD10_26995"/>
<keyword evidence="13" id="KW-1185">Reference proteome</keyword>
<dbReference type="AlphaFoldDB" id="A0A0E3VAF4"/>
<dbReference type="InterPro" id="IPR000713">
    <property type="entry name" value="Mur_ligase_N"/>
</dbReference>
<evidence type="ECO:0000256" key="7">
    <source>
        <dbReference type="ARBA" id="ARBA00023306"/>
    </source>
</evidence>
<dbReference type="Pfam" id="PF08245">
    <property type="entry name" value="Mur_ligase_M"/>
    <property type="match status" value="1"/>
</dbReference>
<dbReference type="InterPro" id="IPR013221">
    <property type="entry name" value="Mur_ligase_cen"/>
</dbReference>